<keyword evidence="5" id="KW-1185">Reference proteome</keyword>
<feature type="region of interest" description="Disordered" evidence="2">
    <location>
        <begin position="1"/>
        <end position="36"/>
    </location>
</feature>
<comment type="similarity">
    <text evidence="1">Belongs to the GLTP family.</text>
</comment>
<dbReference type="FunFam" id="1.10.3520.10:FF:000002">
    <property type="entry name" value="Ceramide-1-phosphate transfer protein"/>
    <property type="match status" value="1"/>
</dbReference>
<evidence type="ECO:0000256" key="2">
    <source>
        <dbReference type="SAM" id="MobiDB-lite"/>
    </source>
</evidence>
<dbReference type="GO" id="GO:0032691">
    <property type="term" value="P:negative regulation of interleukin-1 beta production"/>
    <property type="evidence" value="ECO:0007669"/>
    <property type="project" value="UniProtKB-ARBA"/>
</dbReference>
<dbReference type="GO" id="GO:1902388">
    <property type="term" value="F:ceramide 1-phosphate transfer activity"/>
    <property type="evidence" value="ECO:0007669"/>
    <property type="project" value="TreeGrafter"/>
</dbReference>
<dbReference type="SUPFAM" id="SSF110004">
    <property type="entry name" value="Glycolipid transfer protein, GLTP"/>
    <property type="match status" value="1"/>
</dbReference>
<evidence type="ECO:0000313" key="4">
    <source>
        <dbReference type="EMBL" id="KAK1331563.1"/>
    </source>
</evidence>
<gene>
    <name evidence="4" type="ORF">QTO34_009520</name>
</gene>
<dbReference type="AlphaFoldDB" id="A0AA40HHY4"/>
<proteinExistence type="inferred from homology"/>
<evidence type="ECO:0000259" key="3">
    <source>
        <dbReference type="Pfam" id="PF08718"/>
    </source>
</evidence>
<sequence length="263" mass="28485">MTSSEPDGAAWRRRPNRLGVLLPPPPPSLLPISTPPDRQQLGFLEAPEREEPRCLGPQGMLGRLVRPFRASLSLEGDVELSQYLAGWRELIKFLTPFGSIFTFATSEAFTKVTALEARVHGPEAAHYKSLATMAAWERRAGRLERPGIAPPDSAKSSGSERLSCCTLCLQRVATGTHGGPSAGEQCSDAYRAVLGPHHAWLVRQAARLAFLSFPGRGRLLELACPGTREAEARAALARAAATLEDVYNRTQGLLAERGLLQLA</sequence>
<dbReference type="GO" id="GO:1902387">
    <property type="term" value="F:ceramide 1-phosphate binding"/>
    <property type="evidence" value="ECO:0007669"/>
    <property type="project" value="TreeGrafter"/>
</dbReference>
<comment type="caution">
    <text evidence="4">The sequence shown here is derived from an EMBL/GenBank/DDBJ whole genome shotgun (WGS) entry which is preliminary data.</text>
</comment>
<feature type="domain" description="Glycolipid transfer protein" evidence="3">
    <location>
        <begin position="78"/>
        <end position="224"/>
    </location>
</feature>
<dbReference type="EMBL" id="JAULJE010000020">
    <property type="protein sequence ID" value="KAK1331563.1"/>
    <property type="molecule type" value="Genomic_DNA"/>
</dbReference>
<organism evidence="4 5">
    <name type="scientific">Cnephaeus nilssonii</name>
    <name type="common">Northern bat</name>
    <name type="synonym">Eptesicus nilssonii</name>
    <dbReference type="NCBI Taxonomy" id="3371016"/>
    <lineage>
        <taxon>Eukaryota</taxon>
        <taxon>Metazoa</taxon>
        <taxon>Chordata</taxon>
        <taxon>Craniata</taxon>
        <taxon>Vertebrata</taxon>
        <taxon>Euteleostomi</taxon>
        <taxon>Mammalia</taxon>
        <taxon>Eutheria</taxon>
        <taxon>Laurasiatheria</taxon>
        <taxon>Chiroptera</taxon>
        <taxon>Yangochiroptera</taxon>
        <taxon>Vespertilionidae</taxon>
        <taxon>Cnephaeus</taxon>
    </lineage>
</organism>
<evidence type="ECO:0000256" key="1">
    <source>
        <dbReference type="ARBA" id="ARBA00007148"/>
    </source>
</evidence>
<evidence type="ECO:0000313" key="5">
    <source>
        <dbReference type="Proteomes" id="UP001177744"/>
    </source>
</evidence>
<dbReference type="PANTHER" id="PTHR10219">
    <property type="entry name" value="GLYCOLIPID TRANSFER PROTEIN-RELATED"/>
    <property type="match status" value="1"/>
</dbReference>
<dbReference type="PANTHER" id="PTHR10219:SF19">
    <property type="entry name" value="GLYCOLIPID TRANSFER PROTEIN DOMAIN-CONTAINING PROTEIN 2"/>
    <property type="match status" value="1"/>
</dbReference>
<dbReference type="GO" id="GO:0005829">
    <property type="term" value="C:cytosol"/>
    <property type="evidence" value="ECO:0007669"/>
    <property type="project" value="TreeGrafter"/>
</dbReference>
<dbReference type="Gene3D" id="1.10.3520.10">
    <property type="entry name" value="Glycolipid transfer protein"/>
    <property type="match status" value="1"/>
</dbReference>
<dbReference type="InterPro" id="IPR014830">
    <property type="entry name" value="Glycolipid_transfer_prot_dom"/>
</dbReference>
<accession>A0AA40HHY4</accession>
<reference evidence="4" key="1">
    <citation type="submission" date="2023-06" db="EMBL/GenBank/DDBJ databases">
        <title>Reference genome for the Northern bat (Eptesicus nilssonii), a most northern bat species.</title>
        <authorList>
            <person name="Laine V.N."/>
            <person name="Pulliainen A.T."/>
            <person name="Lilley T.M."/>
        </authorList>
    </citation>
    <scope>NUCLEOTIDE SEQUENCE</scope>
    <source>
        <strain evidence="4">BLF_Eptnil</strain>
        <tissue evidence="4">Kidney</tissue>
    </source>
</reference>
<dbReference type="GO" id="GO:0016020">
    <property type="term" value="C:membrane"/>
    <property type="evidence" value="ECO:0007669"/>
    <property type="project" value="TreeGrafter"/>
</dbReference>
<name>A0AA40HHY4_CNENI</name>
<dbReference type="Proteomes" id="UP001177744">
    <property type="component" value="Unassembled WGS sequence"/>
</dbReference>
<dbReference type="InterPro" id="IPR036497">
    <property type="entry name" value="GLTP_sf"/>
</dbReference>
<dbReference type="Pfam" id="PF08718">
    <property type="entry name" value="GLTP"/>
    <property type="match status" value="1"/>
</dbReference>
<protein>
    <recommendedName>
        <fullName evidence="3">Glycolipid transfer protein domain-containing protein</fullName>
    </recommendedName>
</protein>